<dbReference type="AlphaFoldDB" id="A0A9N8WD48"/>
<dbReference type="Proteomes" id="UP000789508">
    <property type="component" value="Unassembled WGS sequence"/>
</dbReference>
<sequence>MSKEYYCGYASICSYVRNRNENCSFREFVDFYQEIIINSPPNTDDWSGLEAAWETRFLRTVKDIIPEKYDDIYAKVLVFGDRLAQVMVVALLVNDRLTSEYLVKSETSNKSLMYYWQNIINEKGQKSVINNHISGSLKILDATAKHNTNTIVSKVSDLTSYKDQEIDVDAERLESDDDFQPPTKPSAKRKKQLSISKKNKESINSIASKKVKLTNADTGDPIASNSQSTGAGSIREINVVNSPRNDRPSTPSHQIYSTTKNQELLNLLNQEKQRSKSAFEPICSNIIDTTNELLMERLKIKRDYKWVPVINKATEYINELINNSDTRNEFRSKLQLSFVPPDETYSFIRHYEIHWVHRFADKLSLFFEAPRNPLLDRNSEGWLNCHILTSLIDDCFLTCEGIQVHRGEEMSLASTQRKNLSREESGKKQSGHKIDILFRIDNMEYFGSETYTDEDPQNSKPISYKKKLFREMKDQLDRLLKSLKFTKESIKEVKNIVLHGLTHGGLDGKMYAMYYDADIGYYFVFKTCQYRIGTTWDSIPESLVTLKDVLCLKYDIINVLDVVKKVKSVAFQTRPEDLFTIDNLPETTSTPKKSQKE</sequence>
<evidence type="ECO:0000313" key="2">
    <source>
        <dbReference type="EMBL" id="CAG8485720.1"/>
    </source>
</evidence>
<proteinExistence type="predicted"/>
<feature type="region of interest" description="Disordered" evidence="1">
    <location>
        <begin position="171"/>
        <end position="200"/>
    </location>
</feature>
<protein>
    <submittedName>
        <fullName evidence="2">12338_t:CDS:1</fullName>
    </submittedName>
</protein>
<dbReference type="EMBL" id="CAJVPS010000426">
    <property type="protein sequence ID" value="CAG8485720.1"/>
    <property type="molecule type" value="Genomic_DNA"/>
</dbReference>
<keyword evidence="3" id="KW-1185">Reference proteome</keyword>
<evidence type="ECO:0000313" key="3">
    <source>
        <dbReference type="Proteomes" id="UP000789508"/>
    </source>
</evidence>
<reference evidence="2" key="1">
    <citation type="submission" date="2021-06" db="EMBL/GenBank/DDBJ databases">
        <authorList>
            <person name="Kallberg Y."/>
            <person name="Tangrot J."/>
            <person name="Rosling A."/>
        </authorList>
    </citation>
    <scope>NUCLEOTIDE SEQUENCE</scope>
    <source>
        <strain evidence="2">FL130A</strain>
    </source>
</reference>
<comment type="caution">
    <text evidence="2">The sequence shown here is derived from an EMBL/GenBank/DDBJ whole genome shotgun (WGS) entry which is preliminary data.</text>
</comment>
<name>A0A9N8WD48_9GLOM</name>
<evidence type="ECO:0000256" key="1">
    <source>
        <dbReference type="SAM" id="MobiDB-lite"/>
    </source>
</evidence>
<organism evidence="2 3">
    <name type="scientific">Ambispora leptoticha</name>
    <dbReference type="NCBI Taxonomy" id="144679"/>
    <lineage>
        <taxon>Eukaryota</taxon>
        <taxon>Fungi</taxon>
        <taxon>Fungi incertae sedis</taxon>
        <taxon>Mucoromycota</taxon>
        <taxon>Glomeromycotina</taxon>
        <taxon>Glomeromycetes</taxon>
        <taxon>Archaeosporales</taxon>
        <taxon>Ambisporaceae</taxon>
        <taxon>Ambispora</taxon>
    </lineage>
</organism>
<dbReference type="OrthoDB" id="2404361at2759"/>
<accession>A0A9N8WD48</accession>
<gene>
    <name evidence="2" type="ORF">ALEPTO_LOCUS2721</name>
</gene>